<protein>
    <submittedName>
        <fullName evidence="1">Uncharacterized protein</fullName>
    </submittedName>
</protein>
<sequence length="151" mass="16358">MGEFLIPWCKDGQSTTYSISSSLGRQLCIDSSLGRQECFGFGAVTIYIEIKKTSINQVATGVAVSVGQHDRPPSESRVATRVAISVGQHGISALENEGLKSRYEGNYCDKEILGGTGQSSTMQQQIKEVKNHDIPSKNLPLGDLKEQLLKA</sequence>
<organism evidence="1 2">
    <name type="scientific">Smallanthus sonchifolius</name>
    <dbReference type="NCBI Taxonomy" id="185202"/>
    <lineage>
        <taxon>Eukaryota</taxon>
        <taxon>Viridiplantae</taxon>
        <taxon>Streptophyta</taxon>
        <taxon>Embryophyta</taxon>
        <taxon>Tracheophyta</taxon>
        <taxon>Spermatophyta</taxon>
        <taxon>Magnoliopsida</taxon>
        <taxon>eudicotyledons</taxon>
        <taxon>Gunneridae</taxon>
        <taxon>Pentapetalae</taxon>
        <taxon>asterids</taxon>
        <taxon>campanulids</taxon>
        <taxon>Asterales</taxon>
        <taxon>Asteraceae</taxon>
        <taxon>Asteroideae</taxon>
        <taxon>Heliantheae alliance</taxon>
        <taxon>Millerieae</taxon>
        <taxon>Smallanthus</taxon>
    </lineage>
</organism>
<reference evidence="2" key="1">
    <citation type="journal article" date="2022" name="Mol. Ecol. Resour.">
        <title>The genomes of chicory, endive, great burdock and yacon provide insights into Asteraceae palaeo-polyploidization history and plant inulin production.</title>
        <authorList>
            <person name="Fan W."/>
            <person name="Wang S."/>
            <person name="Wang H."/>
            <person name="Wang A."/>
            <person name="Jiang F."/>
            <person name="Liu H."/>
            <person name="Zhao H."/>
            <person name="Xu D."/>
            <person name="Zhang Y."/>
        </authorList>
    </citation>
    <scope>NUCLEOTIDE SEQUENCE [LARGE SCALE GENOMIC DNA]</scope>
    <source>
        <strain evidence="2">cv. Yunnan</strain>
    </source>
</reference>
<evidence type="ECO:0000313" key="1">
    <source>
        <dbReference type="EMBL" id="KAI3683457.1"/>
    </source>
</evidence>
<proteinExistence type="predicted"/>
<reference evidence="1 2" key="2">
    <citation type="journal article" date="2022" name="Mol. Ecol. Resour.">
        <title>The genomes of chicory, endive, great burdock and yacon provide insights into Asteraceae paleo-polyploidization history and plant inulin production.</title>
        <authorList>
            <person name="Fan W."/>
            <person name="Wang S."/>
            <person name="Wang H."/>
            <person name="Wang A."/>
            <person name="Jiang F."/>
            <person name="Liu H."/>
            <person name="Zhao H."/>
            <person name="Xu D."/>
            <person name="Zhang Y."/>
        </authorList>
    </citation>
    <scope>NUCLEOTIDE SEQUENCE [LARGE SCALE GENOMIC DNA]</scope>
    <source>
        <strain evidence="2">cv. Yunnan</strain>
        <tissue evidence="1">Leaves</tissue>
    </source>
</reference>
<gene>
    <name evidence="1" type="ORF">L1987_83960</name>
</gene>
<dbReference type="EMBL" id="CM042045">
    <property type="protein sequence ID" value="KAI3683457.1"/>
    <property type="molecule type" value="Genomic_DNA"/>
</dbReference>
<keyword evidence="2" id="KW-1185">Reference proteome</keyword>
<name>A0ACB8YDB4_9ASTR</name>
<accession>A0ACB8YDB4</accession>
<comment type="caution">
    <text evidence="1">The sequence shown here is derived from an EMBL/GenBank/DDBJ whole genome shotgun (WGS) entry which is preliminary data.</text>
</comment>
<dbReference type="Proteomes" id="UP001056120">
    <property type="component" value="Linkage Group LG28"/>
</dbReference>
<evidence type="ECO:0000313" key="2">
    <source>
        <dbReference type="Proteomes" id="UP001056120"/>
    </source>
</evidence>